<reference evidence="16" key="1">
    <citation type="submission" date="2022-02" db="EMBL/GenBank/DDBJ databases">
        <authorList>
            <person name="Giguere J D."/>
        </authorList>
    </citation>
    <scope>NUCLEOTIDE SEQUENCE</scope>
    <source>
        <strain evidence="16">CCAP 1055/1</strain>
    </source>
</reference>
<keyword evidence="3" id="KW-0813">Transport</keyword>
<evidence type="ECO:0000256" key="5">
    <source>
        <dbReference type="ARBA" id="ARBA00022673"/>
    </source>
</evidence>
<evidence type="ECO:0000256" key="14">
    <source>
        <dbReference type="SAM" id="MobiDB-lite"/>
    </source>
</evidence>
<feature type="transmembrane region" description="Helical" evidence="15">
    <location>
        <begin position="104"/>
        <end position="122"/>
    </location>
</feature>
<dbReference type="SMART" id="SM01415">
    <property type="entry name" value="DUF106"/>
    <property type="match status" value="1"/>
</dbReference>
<keyword evidence="9 15" id="KW-1133">Transmembrane helix</keyword>
<keyword evidence="5" id="KW-0107">Calcium channel</keyword>
<evidence type="ECO:0000256" key="2">
    <source>
        <dbReference type="ARBA" id="ARBA00006537"/>
    </source>
</evidence>
<dbReference type="InterPro" id="IPR008559">
    <property type="entry name" value="TMCO1"/>
</dbReference>
<keyword evidence="12 15" id="KW-0472">Membrane</keyword>
<comment type="similarity">
    <text evidence="2">Belongs to the TMCO1 family.</text>
</comment>
<feature type="compositionally biased region" description="Basic and acidic residues" evidence="14">
    <location>
        <begin position="75"/>
        <end position="88"/>
    </location>
</feature>
<evidence type="ECO:0000256" key="15">
    <source>
        <dbReference type="SAM" id="Phobius"/>
    </source>
</evidence>
<evidence type="ECO:0000256" key="12">
    <source>
        <dbReference type="ARBA" id="ARBA00023136"/>
    </source>
</evidence>
<dbReference type="GO" id="GO:0005789">
    <property type="term" value="C:endoplasmic reticulum membrane"/>
    <property type="evidence" value="ECO:0007669"/>
    <property type="project" value="UniProtKB-SubCell"/>
</dbReference>
<evidence type="ECO:0000256" key="4">
    <source>
        <dbReference type="ARBA" id="ARBA00022568"/>
    </source>
</evidence>
<dbReference type="Pfam" id="PF01956">
    <property type="entry name" value="EMC3_TMCO1"/>
    <property type="match status" value="1"/>
</dbReference>
<evidence type="ECO:0000256" key="6">
    <source>
        <dbReference type="ARBA" id="ARBA00022692"/>
    </source>
</evidence>
<keyword evidence="10" id="KW-0175">Coiled coil</keyword>
<keyword evidence="6 15" id="KW-0812">Transmembrane</keyword>
<dbReference type="Proteomes" id="UP000836788">
    <property type="component" value="Chromosome 21"/>
</dbReference>
<keyword evidence="11" id="KW-0406">Ion transport</keyword>
<comment type="subcellular location">
    <subcellularLocation>
        <location evidence="1">Endoplasmic reticulum membrane</location>
        <topology evidence="1">Multi-pass membrane protein</topology>
    </subcellularLocation>
</comment>
<sequence>MTAADISRIAITVGTVQLFCDLLAYWRIYSKDPYERAVDALSRAKWKRDKASEESVQLEKEGSGGAAASSNKKASKSDRQAKKLQRAEDDYGNAKANVARRHTLPGFFTSFLFIVMLRILGLEYKGNIVGVLPFAPFSVLSRVTSRSLVFTTSQFESDDEKVTDVSQACAFMFIYFLCTMSVKYYISHFFGTQPPHGAEGLMAIAQSPMGQKILRSAGIDPDELKMD</sequence>
<protein>
    <recommendedName>
        <fullName evidence="17">Calcium load-activated calcium channel</fullName>
    </recommendedName>
</protein>
<dbReference type="EMBL" id="OU594962">
    <property type="protein sequence ID" value="CAG9286100.1"/>
    <property type="molecule type" value="Genomic_DNA"/>
</dbReference>
<gene>
    <name evidence="16" type="ORF">PTTT1_LOCUS31223</name>
</gene>
<evidence type="ECO:0000256" key="9">
    <source>
        <dbReference type="ARBA" id="ARBA00022989"/>
    </source>
</evidence>
<evidence type="ECO:0000256" key="11">
    <source>
        <dbReference type="ARBA" id="ARBA00023065"/>
    </source>
</evidence>
<evidence type="ECO:0000256" key="13">
    <source>
        <dbReference type="ARBA" id="ARBA00023303"/>
    </source>
</evidence>
<evidence type="ECO:0000256" key="10">
    <source>
        <dbReference type="ARBA" id="ARBA00023054"/>
    </source>
</evidence>
<name>A0A8J9X3X5_PHATR</name>
<dbReference type="AlphaFoldDB" id="A0A8J9X3X5"/>
<dbReference type="GO" id="GO:0032469">
    <property type="term" value="P:endoplasmic reticulum calcium ion homeostasis"/>
    <property type="evidence" value="ECO:0007669"/>
    <property type="project" value="InterPro"/>
</dbReference>
<keyword evidence="4" id="KW-0109">Calcium transport</keyword>
<evidence type="ECO:0008006" key="17">
    <source>
        <dbReference type="Google" id="ProtNLM"/>
    </source>
</evidence>
<organism evidence="16">
    <name type="scientific">Phaeodactylum tricornutum</name>
    <name type="common">Diatom</name>
    <dbReference type="NCBI Taxonomy" id="2850"/>
    <lineage>
        <taxon>Eukaryota</taxon>
        <taxon>Sar</taxon>
        <taxon>Stramenopiles</taxon>
        <taxon>Ochrophyta</taxon>
        <taxon>Bacillariophyta</taxon>
        <taxon>Bacillariophyceae</taxon>
        <taxon>Bacillariophycidae</taxon>
        <taxon>Naviculales</taxon>
        <taxon>Phaeodactylaceae</taxon>
        <taxon>Phaeodactylum</taxon>
    </lineage>
</organism>
<dbReference type="GO" id="GO:0005262">
    <property type="term" value="F:calcium channel activity"/>
    <property type="evidence" value="ECO:0007669"/>
    <property type="project" value="UniProtKB-KW"/>
</dbReference>
<keyword evidence="8" id="KW-0106">Calcium</keyword>
<evidence type="ECO:0000256" key="1">
    <source>
        <dbReference type="ARBA" id="ARBA00004477"/>
    </source>
</evidence>
<dbReference type="PANTHER" id="PTHR20917:SF0">
    <property type="entry name" value="CALCIUM LOAD-ACTIVATED CALCIUM CHANNEL"/>
    <property type="match status" value="1"/>
</dbReference>
<proteinExistence type="inferred from homology"/>
<accession>A0A8J9X3X5</accession>
<dbReference type="InterPro" id="IPR002809">
    <property type="entry name" value="EMC3/TMCO1"/>
</dbReference>
<evidence type="ECO:0000256" key="7">
    <source>
        <dbReference type="ARBA" id="ARBA00022824"/>
    </source>
</evidence>
<keyword evidence="7" id="KW-0256">Endoplasmic reticulum</keyword>
<evidence type="ECO:0000256" key="3">
    <source>
        <dbReference type="ARBA" id="ARBA00022448"/>
    </source>
</evidence>
<dbReference type="PANTHER" id="PTHR20917">
    <property type="entry name" value="PNAS-RELATED"/>
    <property type="match status" value="1"/>
</dbReference>
<evidence type="ECO:0000256" key="8">
    <source>
        <dbReference type="ARBA" id="ARBA00022837"/>
    </source>
</evidence>
<feature type="region of interest" description="Disordered" evidence="14">
    <location>
        <begin position="55"/>
        <end position="88"/>
    </location>
</feature>
<keyword evidence="13" id="KW-0407">Ion channel</keyword>
<evidence type="ECO:0000313" key="16">
    <source>
        <dbReference type="EMBL" id="CAG9286100.1"/>
    </source>
</evidence>